<feature type="region of interest" description="Disordered" evidence="1">
    <location>
        <begin position="325"/>
        <end position="361"/>
    </location>
</feature>
<feature type="compositionally biased region" description="Low complexity" evidence="1">
    <location>
        <begin position="325"/>
        <end position="336"/>
    </location>
</feature>
<organism evidence="2 3">
    <name type="scientific">Paractinoplanes brasiliensis</name>
    <dbReference type="NCBI Taxonomy" id="52695"/>
    <lineage>
        <taxon>Bacteria</taxon>
        <taxon>Bacillati</taxon>
        <taxon>Actinomycetota</taxon>
        <taxon>Actinomycetes</taxon>
        <taxon>Micromonosporales</taxon>
        <taxon>Micromonosporaceae</taxon>
        <taxon>Paractinoplanes</taxon>
    </lineage>
</organism>
<feature type="compositionally biased region" description="Basic and acidic residues" evidence="1">
    <location>
        <begin position="177"/>
        <end position="186"/>
    </location>
</feature>
<protein>
    <submittedName>
        <fullName evidence="2">Uncharacterized protein</fullName>
    </submittedName>
</protein>
<dbReference type="EMBL" id="SNWR01000002">
    <property type="protein sequence ID" value="TDO31738.1"/>
    <property type="molecule type" value="Genomic_DNA"/>
</dbReference>
<evidence type="ECO:0000313" key="2">
    <source>
        <dbReference type="EMBL" id="TDO31738.1"/>
    </source>
</evidence>
<feature type="compositionally biased region" description="Basic and acidic residues" evidence="1">
    <location>
        <begin position="78"/>
        <end position="92"/>
    </location>
</feature>
<evidence type="ECO:0000313" key="3">
    <source>
        <dbReference type="Proteomes" id="UP000294901"/>
    </source>
</evidence>
<feature type="region of interest" description="Disordered" evidence="1">
    <location>
        <begin position="1"/>
        <end position="241"/>
    </location>
</feature>
<sequence>MFEIPRQPTTPETASRPPSVPGANPERPELRHLRADTGYVRHEPDAFTPPAVADYQRLHILRPSREQTDTPTPPATADHQRPDILRPSRHQTDTPTPPATADHQHPDILRPSQHQTDTEIDLERASPRNEEGDVMPEAQASDGDLSEELRGAAGKVGTQPRSTRLPSPPAVVARRRAPTDRPETAQRDTPAPPRPVDATPEDRPAPDSEVVGAISPIELPPGPNGHSDGVGGAENDEQPEPGKARGVVVPIDRLTGHFVDVGMSGLESSLWKVGEELADRLHSVGPQVVRGLYLTKQVVEMFKGHQSGDGFYFKVSAPGLDLPSGWSSSSGSASGACTATRRVMGSERKSRSSSRGSPIWT</sequence>
<proteinExistence type="predicted"/>
<comment type="caution">
    <text evidence="2">The sequence shown here is derived from an EMBL/GenBank/DDBJ whole genome shotgun (WGS) entry which is preliminary data.</text>
</comment>
<keyword evidence="3" id="KW-1185">Reference proteome</keyword>
<reference evidence="2 3" key="1">
    <citation type="submission" date="2019-03" db="EMBL/GenBank/DDBJ databases">
        <title>Sequencing the genomes of 1000 actinobacteria strains.</title>
        <authorList>
            <person name="Klenk H.-P."/>
        </authorList>
    </citation>
    <scope>NUCLEOTIDE SEQUENCE [LARGE SCALE GENOMIC DNA]</scope>
    <source>
        <strain evidence="2 3">DSM 43805</strain>
    </source>
</reference>
<gene>
    <name evidence="2" type="ORF">C8E87_7168</name>
</gene>
<dbReference type="Proteomes" id="UP000294901">
    <property type="component" value="Unassembled WGS sequence"/>
</dbReference>
<dbReference type="AlphaFoldDB" id="A0A4V3C5Z3"/>
<evidence type="ECO:0000256" key="1">
    <source>
        <dbReference type="SAM" id="MobiDB-lite"/>
    </source>
</evidence>
<feature type="compositionally biased region" description="Basic and acidic residues" evidence="1">
    <location>
        <begin position="26"/>
        <end position="45"/>
    </location>
</feature>
<name>A0A4V3C5Z3_9ACTN</name>
<feature type="compositionally biased region" description="Basic and acidic residues" evidence="1">
    <location>
        <begin position="121"/>
        <end position="131"/>
    </location>
</feature>
<accession>A0A4V3C5Z3</accession>